<dbReference type="AlphaFoldDB" id="A0A3Q9UK46"/>
<keyword evidence="9" id="KW-1185">Reference proteome</keyword>
<dbReference type="InterPro" id="IPR004459">
    <property type="entry name" value="CobQ_synth"/>
</dbReference>
<feature type="active site" evidence="4">
    <location>
        <position position="422"/>
    </location>
</feature>
<dbReference type="STRING" id="1122997.GCA_000425285_01973"/>
<gene>
    <name evidence="8" type="primary">cobQ_2</name>
    <name evidence="4" type="synonym">cobQ</name>
    <name evidence="7" type="ORF">C0Z10_10205</name>
    <name evidence="8" type="ORF">NCTC13652_02864</name>
</gene>
<dbReference type="RefSeq" id="WP_028703444.1">
    <property type="nucleotide sequence ID" value="NZ_CP025570.1"/>
</dbReference>
<keyword evidence="3 4" id="KW-0315">Glutamine amidotransferase</keyword>
<evidence type="ECO:0000256" key="3">
    <source>
        <dbReference type="ARBA" id="ARBA00022962"/>
    </source>
</evidence>
<dbReference type="CDD" id="cd05389">
    <property type="entry name" value="CobQ_N"/>
    <property type="match status" value="1"/>
</dbReference>
<dbReference type="KEGG" id="aji:C0Z10_10205"/>
<dbReference type="InterPro" id="IPR002586">
    <property type="entry name" value="CobQ/CobB/MinD/ParA_Nub-bd_dom"/>
</dbReference>
<dbReference type="SUPFAM" id="SSF52317">
    <property type="entry name" value="Class I glutamine amidotransferase-like"/>
    <property type="match status" value="1"/>
</dbReference>
<comment type="pathway">
    <text evidence="1 4">Cofactor biosynthesis; adenosylcobalamin biosynthesis.</text>
</comment>
<dbReference type="OrthoDB" id="9808302at2"/>
<dbReference type="EMBL" id="CP025570">
    <property type="protein sequence ID" value="AZZ40057.1"/>
    <property type="molecule type" value="Genomic_DNA"/>
</dbReference>
<evidence type="ECO:0000259" key="5">
    <source>
        <dbReference type="Pfam" id="PF01656"/>
    </source>
</evidence>
<reference evidence="10" key="1">
    <citation type="submission" date="2017-12" db="EMBL/GenBank/DDBJ databases">
        <title>Whole genome sequencing of Acidipropionibacterium jensenii strains JS279 and JS280.</title>
        <authorList>
            <person name="Deptula P."/>
            <person name="Laine P."/>
            <person name="Smolander O.-P."/>
            <person name="Paulin L."/>
            <person name="Auvinen P."/>
            <person name="Varmanen P."/>
        </authorList>
    </citation>
    <scope>NUCLEOTIDE SEQUENCE [LARGE SCALE GENOMIC DNA]</scope>
    <source>
        <strain evidence="10">JS280</strain>
    </source>
</reference>
<evidence type="ECO:0000313" key="10">
    <source>
        <dbReference type="Proteomes" id="UP000285875"/>
    </source>
</evidence>
<dbReference type="GO" id="GO:0003824">
    <property type="term" value="F:catalytic activity"/>
    <property type="evidence" value="ECO:0007669"/>
    <property type="project" value="InterPro"/>
</dbReference>
<evidence type="ECO:0000313" key="8">
    <source>
        <dbReference type="EMBL" id="VEI04631.1"/>
    </source>
</evidence>
<evidence type="ECO:0000256" key="4">
    <source>
        <dbReference type="HAMAP-Rule" id="MF_00028"/>
    </source>
</evidence>
<dbReference type="PANTHER" id="PTHR21343">
    <property type="entry name" value="DETHIOBIOTIN SYNTHETASE"/>
    <property type="match status" value="1"/>
</dbReference>
<dbReference type="GeneID" id="82883832"/>
<feature type="active site" description="Nucleophile" evidence="4">
    <location>
        <position position="334"/>
    </location>
</feature>
<comment type="function">
    <text evidence="4">Catalyzes amidations at positions B, D, E, and G on adenosylcobyrinic A,C-diamide. NH(2) groups are provided by glutamine, and one molecule of ATP is hydrogenolyzed for each amidation.</text>
</comment>
<dbReference type="InterPro" id="IPR011698">
    <property type="entry name" value="GATase_3"/>
</dbReference>
<reference evidence="7" key="3">
    <citation type="journal article" date="2019" name="Microorganisms">
        <title>Red-Brown Pigmentation of Acidipropionibacterium jensenii Is Tied to Haemolytic Activity and cyl-Like Gene Cluster.</title>
        <authorList>
            <person name="Deptula P."/>
            <person name="Loivamaa I."/>
            <person name="Smolander O.P."/>
            <person name="Laine P."/>
            <person name="Roberts R.J."/>
            <person name="Piironen V."/>
            <person name="Paulin L."/>
            <person name="Savijoki K."/>
            <person name="Auvinen P."/>
            <person name="Varmanen P."/>
        </authorList>
    </citation>
    <scope>NUCLEOTIDE SEQUENCE</scope>
    <source>
        <strain evidence="7">JS280</strain>
    </source>
</reference>
<dbReference type="PROSITE" id="PS51274">
    <property type="entry name" value="GATASE_COBBQ"/>
    <property type="match status" value="1"/>
</dbReference>
<dbReference type="GO" id="GO:0009236">
    <property type="term" value="P:cobalamin biosynthetic process"/>
    <property type="evidence" value="ECO:0007669"/>
    <property type="project" value="UniProtKB-UniRule"/>
</dbReference>
<dbReference type="Proteomes" id="UP000285875">
    <property type="component" value="Chromosome"/>
</dbReference>
<evidence type="ECO:0000259" key="6">
    <source>
        <dbReference type="Pfam" id="PF07685"/>
    </source>
</evidence>
<feature type="domain" description="CobB/CobQ-like glutamine amidotransferase" evidence="6">
    <location>
        <begin position="255"/>
        <end position="428"/>
    </location>
</feature>
<reference evidence="8 9" key="2">
    <citation type="submission" date="2018-12" db="EMBL/GenBank/DDBJ databases">
        <authorList>
            <consortium name="Pathogen Informatics"/>
        </authorList>
    </citation>
    <scope>NUCLEOTIDE SEQUENCE [LARGE SCALE GENOMIC DNA]</scope>
    <source>
        <strain evidence="8 9">NCTC13652</strain>
    </source>
</reference>
<dbReference type="PANTHER" id="PTHR21343:SF1">
    <property type="entry name" value="COBYRIC ACID SYNTHASE"/>
    <property type="match status" value="1"/>
</dbReference>
<proteinExistence type="inferred from homology"/>
<comment type="similarity">
    <text evidence="4">Belongs to the CobB/CobQ family. CobQ subfamily.</text>
</comment>
<protein>
    <recommendedName>
        <fullName evidence="4">Cobyric acid synthase</fullName>
    </recommendedName>
</protein>
<accession>A0A3Q9UK46</accession>
<dbReference type="HAMAP" id="MF_00028">
    <property type="entry name" value="CobQ"/>
    <property type="match status" value="1"/>
</dbReference>
<dbReference type="Pfam" id="PF01656">
    <property type="entry name" value="CbiA"/>
    <property type="match status" value="1"/>
</dbReference>
<dbReference type="EMBL" id="LR134473">
    <property type="protein sequence ID" value="VEI04631.1"/>
    <property type="molecule type" value="Genomic_DNA"/>
</dbReference>
<evidence type="ECO:0000313" key="7">
    <source>
        <dbReference type="EMBL" id="AZZ40057.1"/>
    </source>
</evidence>
<sequence length="484" mass="51196">MTGILIAGTSSDAGKSLVVTALCRVAARRGIDVAPFKAQNMSNNSMVCADGAEIGRAQYLQAQAAGVAPTSAMNPVLLKPGTDRRSFVVLRGHPGGTLEAGQYTTGRHQLAEAAWAAYDELAGQHDLVVCEGAGSPAEINLRQGDYTNMGLALAKNLPVVLVGDIDRGGVLASIYGTWALLDDADRSHLVGYLINKFRGDAAVLAPGLEEITRRSGLPSLGVLPWLDGVWLDGEDALEVGRWHHEGESTDSAALRVAAVRLPRISNATDVDALAGEPGVDVQVTVNPTTCARADILVLPGSRSTVSDLAWLRRTGIAEVIAERAAAGRTVVGVCGGYQMLSRLILDPEGEEAAPGSRIEGLGLLPVEVDFAADKVTSLSQGSWRDIPVGGYEIHHGSCTVLDEAEPFLDGCRVGSVWGTMWHGAFECDAFRRAWLEQAAADAGLDWRADHRAMGYQALRGQMIDTLADGLEAHVDIDRLLGLAR</sequence>
<dbReference type="InterPro" id="IPR027417">
    <property type="entry name" value="P-loop_NTPase"/>
</dbReference>
<evidence type="ECO:0000256" key="2">
    <source>
        <dbReference type="ARBA" id="ARBA00022573"/>
    </source>
</evidence>
<dbReference type="SUPFAM" id="SSF52540">
    <property type="entry name" value="P-loop containing nucleoside triphosphate hydrolases"/>
    <property type="match status" value="1"/>
</dbReference>
<dbReference type="Gene3D" id="3.40.50.880">
    <property type="match status" value="1"/>
</dbReference>
<dbReference type="InterPro" id="IPR029062">
    <property type="entry name" value="Class_I_gatase-like"/>
</dbReference>
<keyword evidence="2 4" id="KW-0169">Cobalamin biosynthesis</keyword>
<dbReference type="UniPathway" id="UPA00148"/>
<name>A0A3Q9UK46_9ACTN</name>
<dbReference type="NCBIfam" id="TIGR00313">
    <property type="entry name" value="cobQ"/>
    <property type="match status" value="1"/>
</dbReference>
<evidence type="ECO:0000256" key="1">
    <source>
        <dbReference type="ARBA" id="ARBA00004953"/>
    </source>
</evidence>
<dbReference type="Pfam" id="PF07685">
    <property type="entry name" value="GATase_3"/>
    <property type="match status" value="1"/>
</dbReference>
<feature type="domain" description="CobQ/CobB/MinD/ParA nucleotide binding" evidence="5">
    <location>
        <begin position="4"/>
        <end position="229"/>
    </location>
</feature>
<dbReference type="CDD" id="cd01750">
    <property type="entry name" value="GATase1_CobQ"/>
    <property type="match status" value="1"/>
</dbReference>
<dbReference type="NCBIfam" id="NF001989">
    <property type="entry name" value="PRK00784.1"/>
    <property type="match status" value="1"/>
</dbReference>
<dbReference type="InterPro" id="IPR033949">
    <property type="entry name" value="CobQ_GATase1"/>
</dbReference>
<dbReference type="GO" id="GO:0015420">
    <property type="term" value="F:ABC-type vitamin B12 transporter activity"/>
    <property type="evidence" value="ECO:0007669"/>
    <property type="project" value="UniProtKB-UniRule"/>
</dbReference>
<evidence type="ECO:0000313" key="9">
    <source>
        <dbReference type="Proteomes" id="UP000277858"/>
    </source>
</evidence>
<dbReference type="InterPro" id="IPR047045">
    <property type="entry name" value="CobQ_N"/>
</dbReference>
<organism evidence="7 10">
    <name type="scientific">Acidipropionibacterium jensenii</name>
    <dbReference type="NCBI Taxonomy" id="1749"/>
    <lineage>
        <taxon>Bacteria</taxon>
        <taxon>Bacillati</taxon>
        <taxon>Actinomycetota</taxon>
        <taxon>Actinomycetes</taxon>
        <taxon>Propionibacteriales</taxon>
        <taxon>Propionibacteriaceae</taxon>
        <taxon>Acidipropionibacterium</taxon>
    </lineage>
</organism>
<dbReference type="Proteomes" id="UP000277858">
    <property type="component" value="Chromosome"/>
</dbReference>
<dbReference type="Gene3D" id="3.40.50.300">
    <property type="entry name" value="P-loop containing nucleotide triphosphate hydrolases"/>
    <property type="match status" value="1"/>
</dbReference>